<feature type="region of interest" description="Disordered" evidence="1">
    <location>
        <begin position="72"/>
        <end position="105"/>
    </location>
</feature>
<protein>
    <submittedName>
        <fullName evidence="2">Uncharacterized protein</fullName>
    </submittedName>
</protein>
<name>W9C736_SCLBF</name>
<dbReference type="Proteomes" id="UP000019487">
    <property type="component" value="Unassembled WGS sequence"/>
</dbReference>
<keyword evidence="3" id="KW-1185">Reference proteome</keyword>
<accession>W9C736</accession>
<sequence length="139" mass="15954">MFLEILQNHPEHANSAKFQIEHTARLVYYMVGCSMLMLDLDASFLTNIRTKMSTRLPWPTLLVGCKWLVKTPSWSTGQTKDDAEKEERNGEYKKDVEEEKSETKSHLVREQQLLVLVVERAQKANRGYDANATAALNNI</sequence>
<comment type="caution">
    <text evidence="2">The sequence shown here is derived from an EMBL/GenBank/DDBJ whole genome shotgun (WGS) entry which is preliminary data.</text>
</comment>
<evidence type="ECO:0000313" key="2">
    <source>
        <dbReference type="EMBL" id="ESZ90360.1"/>
    </source>
</evidence>
<dbReference type="EMBL" id="AYSA01000640">
    <property type="protein sequence ID" value="ESZ90360.1"/>
    <property type="molecule type" value="Genomic_DNA"/>
</dbReference>
<dbReference type="AlphaFoldDB" id="W9C736"/>
<proteinExistence type="predicted"/>
<evidence type="ECO:0000256" key="1">
    <source>
        <dbReference type="SAM" id="MobiDB-lite"/>
    </source>
</evidence>
<feature type="compositionally biased region" description="Basic and acidic residues" evidence="1">
    <location>
        <begin position="79"/>
        <end position="105"/>
    </location>
</feature>
<dbReference type="HOGENOM" id="CLU_1846274_0_0_1"/>
<reference evidence="2 3" key="1">
    <citation type="journal article" date="2014" name="Genome Announc.">
        <title>Draft genome sequence of Sclerotinia borealis, a psychrophilic plant pathogenic fungus.</title>
        <authorList>
            <person name="Mardanov A.V."/>
            <person name="Beletsky A.V."/>
            <person name="Kadnikov V.V."/>
            <person name="Ignatov A.N."/>
            <person name="Ravin N.V."/>
        </authorList>
    </citation>
    <scope>NUCLEOTIDE SEQUENCE [LARGE SCALE GENOMIC DNA]</scope>
    <source>
        <strain evidence="3">F-4157</strain>
    </source>
</reference>
<evidence type="ECO:0000313" key="3">
    <source>
        <dbReference type="Proteomes" id="UP000019487"/>
    </source>
</evidence>
<organism evidence="2 3">
    <name type="scientific">Sclerotinia borealis (strain F-4128)</name>
    <dbReference type="NCBI Taxonomy" id="1432307"/>
    <lineage>
        <taxon>Eukaryota</taxon>
        <taxon>Fungi</taxon>
        <taxon>Dikarya</taxon>
        <taxon>Ascomycota</taxon>
        <taxon>Pezizomycotina</taxon>
        <taxon>Leotiomycetes</taxon>
        <taxon>Helotiales</taxon>
        <taxon>Sclerotiniaceae</taxon>
        <taxon>Sclerotinia</taxon>
    </lineage>
</organism>
<gene>
    <name evidence="2" type="ORF">SBOR_9251</name>
</gene>